<dbReference type="SUPFAM" id="SSF46458">
    <property type="entry name" value="Globin-like"/>
    <property type="match status" value="1"/>
</dbReference>
<dbReference type="InterPro" id="IPR012292">
    <property type="entry name" value="Globin/Proto"/>
</dbReference>
<dbReference type="AlphaFoldDB" id="A0A2K9N823"/>
<reference evidence="5 6" key="1">
    <citation type="submission" date="2017-12" db="EMBL/GenBank/DDBJ databases">
        <title>Genomes of bacteria within cyanobacterial aggregates.</title>
        <authorList>
            <person name="Cai H."/>
        </authorList>
    </citation>
    <scope>NUCLEOTIDE SEQUENCE [LARGE SCALE GENOMIC DNA]</scope>
    <source>
        <strain evidence="5 6">TH16</strain>
    </source>
</reference>
<dbReference type="CDD" id="cd00454">
    <property type="entry name" value="TrHb1_N"/>
    <property type="match status" value="1"/>
</dbReference>
<keyword evidence="4" id="KW-0408">Iron</keyword>
<dbReference type="EMBL" id="CP025611">
    <property type="protein sequence ID" value="AUN29132.1"/>
    <property type="molecule type" value="Genomic_DNA"/>
</dbReference>
<accession>A0A2K9N823</accession>
<dbReference type="Proteomes" id="UP000234752">
    <property type="component" value="Chromosome eg_1"/>
</dbReference>
<evidence type="ECO:0000256" key="1">
    <source>
        <dbReference type="ARBA" id="ARBA00022448"/>
    </source>
</evidence>
<evidence type="ECO:0000256" key="4">
    <source>
        <dbReference type="ARBA" id="ARBA00023004"/>
    </source>
</evidence>
<evidence type="ECO:0000256" key="3">
    <source>
        <dbReference type="ARBA" id="ARBA00022723"/>
    </source>
</evidence>
<dbReference type="Pfam" id="PF01152">
    <property type="entry name" value="Bac_globin"/>
    <property type="match status" value="1"/>
</dbReference>
<name>A0A2K9N823_9PROT</name>
<dbReference type="GO" id="GO:0019825">
    <property type="term" value="F:oxygen binding"/>
    <property type="evidence" value="ECO:0007669"/>
    <property type="project" value="InterPro"/>
</dbReference>
<dbReference type="Gene3D" id="1.10.490.10">
    <property type="entry name" value="Globins"/>
    <property type="match status" value="1"/>
</dbReference>
<proteinExistence type="predicted"/>
<evidence type="ECO:0000313" key="5">
    <source>
        <dbReference type="EMBL" id="AUN29132.1"/>
    </source>
</evidence>
<dbReference type="GO" id="GO:0020037">
    <property type="term" value="F:heme binding"/>
    <property type="evidence" value="ECO:0007669"/>
    <property type="project" value="InterPro"/>
</dbReference>
<dbReference type="GO" id="GO:0046872">
    <property type="term" value="F:metal ion binding"/>
    <property type="evidence" value="ECO:0007669"/>
    <property type="project" value="UniProtKB-KW"/>
</dbReference>
<sequence length="158" mass="17425">MANLKHLLLAGLLALSAPALAADTAAFEAFGGKPGIDRVATDFVTRMEQDAKIGAFFKDSNPERLRKMLAEQFCAELSGPCTYTGQTMQQSHARFEIRREHFNRLVEILQDTMNAHNVPFWAQNKLLAKLAPMARDVMHNAERTGLPVAPLAPPAKPE</sequence>
<keyword evidence="3" id="KW-0479">Metal-binding</keyword>
<dbReference type="RefSeq" id="WP_102110882.1">
    <property type="nucleotide sequence ID" value="NZ_BMGN01000004.1"/>
</dbReference>
<dbReference type="OrthoDB" id="9795814at2"/>
<keyword evidence="2" id="KW-0349">Heme</keyword>
<evidence type="ECO:0000256" key="2">
    <source>
        <dbReference type="ARBA" id="ARBA00022617"/>
    </source>
</evidence>
<dbReference type="InterPro" id="IPR001486">
    <property type="entry name" value="Hemoglobin_trunc"/>
</dbReference>
<organism evidence="5 6">
    <name type="scientific">Niveispirillum cyanobacteriorum</name>
    <dbReference type="NCBI Taxonomy" id="1612173"/>
    <lineage>
        <taxon>Bacteria</taxon>
        <taxon>Pseudomonadati</taxon>
        <taxon>Pseudomonadota</taxon>
        <taxon>Alphaproteobacteria</taxon>
        <taxon>Rhodospirillales</taxon>
        <taxon>Azospirillaceae</taxon>
        <taxon>Niveispirillum</taxon>
    </lineage>
</organism>
<keyword evidence="6" id="KW-1185">Reference proteome</keyword>
<protein>
    <submittedName>
        <fullName evidence="5">Group 1 truncated hemoglobin</fullName>
    </submittedName>
</protein>
<gene>
    <name evidence="5" type="ORF">C0V82_01875</name>
</gene>
<dbReference type="InterPro" id="IPR009050">
    <property type="entry name" value="Globin-like_sf"/>
</dbReference>
<keyword evidence="1" id="KW-0813">Transport</keyword>
<dbReference type="KEGG" id="ncb:C0V82_01875"/>
<evidence type="ECO:0000313" key="6">
    <source>
        <dbReference type="Proteomes" id="UP000234752"/>
    </source>
</evidence>